<dbReference type="Proteomes" id="UP000230719">
    <property type="component" value="Unassembled WGS sequence"/>
</dbReference>
<evidence type="ECO:0000256" key="3">
    <source>
        <dbReference type="PIRNR" id="PIRNR002070"/>
    </source>
</evidence>
<organism evidence="4 5">
    <name type="scientific">Fusobacterium animalis</name>
    <dbReference type="NCBI Taxonomy" id="76859"/>
    <lineage>
        <taxon>Bacteria</taxon>
        <taxon>Fusobacteriati</taxon>
        <taxon>Fusobacteriota</taxon>
        <taxon>Fusobacteriia</taxon>
        <taxon>Fusobacteriales</taxon>
        <taxon>Fusobacteriaceae</taxon>
        <taxon>Fusobacterium</taxon>
    </lineage>
</organism>
<dbReference type="Pfam" id="PF00436">
    <property type="entry name" value="SSB"/>
    <property type="match status" value="1"/>
</dbReference>
<sequence length="122" mass="13815">MNLIILKGRLTKSPTLLFGKSGTAYTSINIAVNRYSKDKNSNADFINCTAFGKTAELIAERFSKGQEILIQGNLKVDVFEKDDKREYKTSVLIERVEFCGSKKDKDEDDDGRDVYDTDVFPF</sequence>
<accession>A0A2G9FM79</accession>
<dbReference type="EMBL" id="NPND01000005">
    <property type="protein sequence ID" value="PIM93096.1"/>
    <property type="molecule type" value="Genomic_DNA"/>
</dbReference>
<evidence type="ECO:0000313" key="5">
    <source>
        <dbReference type="Proteomes" id="UP000230719"/>
    </source>
</evidence>
<gene>
    <name evidence="4" type="ORF">CI114_02765</name>
</gene>
<evidence type="ECO:0000313" key="4">
    <source>
        <dbReference type="EMBL" id="PIM93096.1"/>
    </source>
</evidence>
<dbReference type="PIRSF" id="PIRSF002070">
    <property type="entry name" value="SSB"/>
    <property type="match status" value="1"/>
</dbReference>
<dbReference type="InterPro" id="IPR011344">
    <property type="entry name" value="ssDNA-bd"/>
</dbReference>
<comment type="caution">
    <text evidence="4">The sequence shown here is derived from an EMBL/GenBank/DDBJ whole genome shotgun (WGS) entry which is preliminary data.</text>
</comment>
<evidence type="ECO:0000256" key="1">
    <source>
        <dbReference type="ARBA" id="ARBA00023125"/>
    </source>
</evidence>
<evidence type="ECO:0000256" key="2">
    <source>
        <dbReference type="HAMAP-Rule" id="MF_00984"/>
    </source>
</evidence>
<dbReference type="AlphaFoldDB" id="A0A2G9FM79"/>
<dbReference type="Gene3D" id="2.40.50.140">
    <property type="entry name" value="Nucleic acid-binding proteins"/>
    <property type="match status" value="1"/>
</dbReference>
<reference evidence="4 5" key="1">
    <citation type="submission" date="2017-08" db="EMBL/GenBank/DDBJ databases">
        <title>Analysis of Fusobacterium persistence and antibiotic response in human colorectal.</title>
        <authorList>
            <person name="Bullman S."/>
        </authorList>
    </citation>
    <scope>NUCLEOTIDE SEQUENCE [LARGE SCALE GENOMIC DNA]</scope>
    <source>
        <strain evidence="4 5">P2_CP</strain>
    </source>
</reference>
<dbReference type="GO" id="GO:0003697">
    <property type="term" value="F:single-stranded DNA binding"/>
    <property type="evidence" value="ECO:0007669"/>
    <property type="project" value="UniProtKB-UniRule"/>
</dbReference>
<dbReference type="PROSITE" id="PS50935">
    <property type="entry name" value="SSB"/>
    <property type="match status" value="1"/>
</dbReference>
<proteinExistence type="inferred from homology"/>
<name>A0A2G9FM79_9FUSO</name>
<comment type="caution">
    <text evidence="2">Lacks conserved residue(s) required for the propagation of feature annotation.</text>
</comment>
<dbReference type="HAMAP" id="MF_00984">
    <property type="entry name" value="SSB"/>
    <property type="match status" value="1"/>
</dbReference>
<dbReference type="CDD" id="cd04496">
    <property type="entry name" value="SSB_OBF"/>
    <property type="match status" value="1"/>
</dbReference>
<comment type="subunit">
    <text evidence="2">Homotetramer.</text>
</comment>
<dbReference type="InterPro" id="IPR000424">
    <property type="entry name" value="Primosome_PriB/ssb"/>
</dbReference>
<keyword evidence="1 2" id="KW-0238">DNA-binding</keyword>
<dbReference type="PANTHER" id="PTHR10302">
    <property type="entry name" value="SINGLE-STRANDED DNA-BINDING PROTEIN"/>
    <property type="match status" value="1"/>
</dbReference>
<dbReference type="RefSeq" id="WP_158410115.1">
    <property type="nucleotide sequence ID" value="NZ_CP056023.1"/>
</dbReference>
<dbReference type="GO" id="GO:0009295">
    <property type="term" value="C:nucleoid"/>
    <property type="evidence" value="ECO:0007669"/>
    <property type="project" value="TreeGrafter"/>
</dbReference>
<dbReference type="PANTHER" id="PTHR10302:SF27">
    <property type="entry name" value="SINGLE-STRANDED DNA-BINDING PROTEIN"/>
    <property type="match status" value="1"/>
</dbReference>
<protein>
    <recommendedName>
        <fullName evidence="2 3">Single-stranded DNA-binding protein</fullName>
        <shortName evidence="2">SSB</shortName>
    </recommendedName>
</protein>
<dbReference type="InterPro" id="IPR012340">
    <property type="entry name" value="NA-bd_OB-fold"/>
</dbReference>
<dbReference type="GO" id="GO:0006260">
    <property type="term" value="P:DNA replication"/>
    <property type="evidence" value="ECO:0007669"/>
    <property type="project" value="InterPro"/>
</dbReference>
<dbReference type="SUPFAM" id="SSF50249">
    <property type="entry name" value="Nucleic acid-binding proteins"/>
    <property type="match status" value="1"/>
</dbReference>
<dbReference type="NCBIfam" id="TIGR00621">
    <property type="entry name" value="ssb"/>
    <property type="match status" value="1"/>
</dbReference>